<keyword evidence="1" id="KW-1133">Transmembrane helix</keyword>
<feature type="transmembrane region" description="Helical" evidence="1">
    <location>
        <begin position="30"/>
        <end position="48"/>
    </location>
</feature>
<dbReference type="RefSeq" id="WP_009575758.1">
    <property type="nucleotide sequence ID" value="NZ_AEIG01000037.1"/>
</dbReference>
<comment type="caution">
    <text evidence="2">The sequence shown here is derived from an EMBL/GenBank/DDBJ whole genome shotgun (WGS) entry which is preliminary data.</text>
</comment>
<proteinExistence type="predicted"/>
<gene>
    <name evidence="2" type="ORF">IMCC3088_1461</name>
</gene>
<keyword evidence="3" id="KW-1185">Reference proteome</keyword>
<reference evidence="2 3" key="1">
    <citation type="journal article" date="2011" name="J. Bacteriol.">
        <title>Genome sequence of strain IMCC3088, a proteorhodopsin-containing marine bacterium belonging to the OM60/NOR5 clade.</title>
        <authorList>
            <person name="Jang Y."/>
            <person name="Oh H.M."/>
            <person name="Kang I."/>
            <person name="Lee K."/>
            <person name="Yang S.J."/>
            <person name="Cho J.C."/>
        </authorList>
    </citation>
    <scope>NUCLEOTIDE SEQUENCE [LARGE SCALE GENOMIC DNA]</scope>
    <source>
        <strain evidence="2 3">IMCC3088</strain>
    </source>
</reference>
<protein>
    <submittedName>
        <fullName evidence="2">Uncharacterized protein</fullName>
    </submittedName>
</protein>
<dbReference type="STRING" id="2518989.IMCC3088_1461"/>
<evidence type="ECO:0000313" key="2">
    <source>
        <dbReference type="EMBL" id="EGG29649.1"/>
    </source>
</evidence>
<feature type="transmembrane region" description="Helical" evidence="1">
    <location>
        <begin position="7"/>
        <end position="24"/>
    </location>
</feature>
<sequence>MSPTAKMIGLVLSAVMFAFSAYMYTQTGDWVSAVFALGSVGYGLFFIGDTVNRLRKGD</sequence>
<dbReference type="AlphaFoldDB" id="F3L1X1"/>
<keyword evidence="1" id="KW-0812">Transmembrane</keyword>
<evidence type="ECO:0000313" key="3">
    <source>
        <dbReference type="Proteomes" id="UP000005615"/>
    </source>
</evidence>
<keyword evidence="1" id="KW-0472">Membrane</keyword>
<organism evidence="2 3">
    <name type="scientific">Aequoribacter fuscus</name>
    <dbReference type="NCBI Taxonomy" id="2518989"/>
    <lineage>
        <taxon>Bacteria</taxon>
        <taxon>Pseudomonadati</taxon>
        <taxon>Pseudomonadota</taxon>
        <taxon>Gammaproteobacteria</taxon>
        <taxon>Cellvibrionales</taxon>
        <taxon>Halieaceae</taxon>
        <taxon>Aequoribacter</taxon>
    </lineage>
</organism>
<dbReference type="Proteomes" id="UP000005615">
    <property type="component" value="Unassembled WGS sequence"/>
</dbReference>
<name>F3L1X1_9GAMM</name>
<dbReference type="EMBL" id="AEIG01000037">
    <property type="protein sequence ID" value="EGG29649.1"/>
    <property type="molecule type" value="Genomic_DNA"/>
</dbReference>
<evidence type="ECO:0000256" key="1">
    <source>
        <dbReference type="SAM" id="Phobius"/>
    </source>
</evidence>
<accession>F3L1X1</accession>